<dbReference type="Pfam" id="PF00528">
    <property type="entry name" value="BPD_transp_1"/>
    <property type="match status" value="1"/>
</dbReference>
<feature type="transmembrane region" description="Helical" evidence="8">
    <location>
        <begin position="58"/>
        <end position="76"/>
    </location>
</feature>
<evidence type="ECO:0000256" key="2">
    <source>
        <dbReference type="ARBA" id="ARBA00022448"/>
    </source>
</evidence>
<dbReference type="GO" id="GO:0005886">
    <property type="term" value="C:plasma membrane"/>
    <property type="evidence" value="ECO:0007669"/>
    <property type="project" value="UniProtKB-SubCell"/>
</dbReference>
<dbReference type="AlphaFoldDB" id="A0A2V4NCN0"/>
<evidence type="ECO:0000256" key="3">
    <source>
        <dbReference type="ARBA" id="ARBA00022475"/>
    </source>
</evidence>
<dbReference type="PANTHER" id="PTHR43357">
    <property type="entry name" value="INNER MEMBRANE ABC TRANSPORTER PERMEASE PROTEIN YDCV"/>
    <property type="match status" value="1"/>
</dbReference>
<reference evidence="10 11" key="1">
    <citation type="submission" date="2018-05" db="EMBL/GenBank/DDBJ databases">
        <title>Oceanovita maritima gen. nov., sp. nov., a marine bacterium in the family Rhodobacteraceae isolated from surface seawater of Lundu port Xiamen, China.</title>
        <authorList>
            <person name="Hetharua B.H."/>
            <person name="Min D."/>
            <person name="Liao H."/>
            <person name="Tian Y."/>
        </authorList>
    </citation>
    <scope>NUCLEOTIDE SEQUENCE [LARGE SCALE GENOMIC DNA]</scope>
    <source>
        <strain evidence="10 11">FSX-11</strain>
    </source>
</reference>
<comment type="subcellular location">
    <subcellularLocation>
        <location evidence="1">Cell inner membrane</location>
        <topology evidence="1">Multi-pass membrane protein</topology>
    </subcellularLocation>
    <subcellularLocation>
        <location evidence="8">Cell membrane</location>
        <topology evidence="8">Multi-pass membrane protein</topology>
    </subcellularLocation>
</comment>
<evidence type="ECO:0000256" key="4">
    <source>
        <dbReference type="ARBA" id="ARBA00022519"/>
    </source>
</evidence>
<feature type="transmembrane region" description="Helical" evidence="8">
    <location>
        <begin position="492"/>
        <end position="513"/>
    </location>
</feature>
<feature type="domain" description="ABC transmembrane type-1" evidence="9">
    <location>
        <begin position="54"/>
        <end position="256"/>
    </location>
</feature>
<keyword evidence="4" id="KW-0997">Cell inner membrane</keyword>
<evidence type="ECO:0000313" key="11">
    <source>
        <dbReference type="Proteomes" id="UP000248012"/>
    </source>
</evidence>
<feature type="transmembrane region" description="Helical" evidence="8">
    <location>
        <begin position="287"/>
        <end position="309"/>
    </location>
</feature>
<evidence type="ECO:0000256" key="6">
    <source>
        <dbReference type="ARBA" id="ARBA00022989"/>
    </source>
</evidence>
<sequence>MAHGAVPIKRIDLNAGAGIAAAGFVVVMILAPLVAVALRAESGARFGAGDLAALRFTVVQAGLSALFSIALAVPVARALARRRFWGRGALITLLGAPFILPVIVAILGLLAIFGRGGLLNAGLAALGLPAVQIYGLHGVVLAHVFFNLPLATRIILQGWQAIPAEHFRLAASLGFRPRDVFWRIEAPMLRAYLPGAALIVFAICLSSFAVALTLGGGPRATTLELAIYQAFTLDFDLARAAGLGLVQLCLVGIAALGAATVARADGFGRGMDGRVERFDAGGWMQRIADALTVALATLFVAGPVAMILWRGAWGSAQMSADVWASVLAASGHSLVIALLATALTLTLALGLSMARWRWAEGLGLLGVAVSPLVIGTGLFIMINPFFAPAGLALPVTVAVNALMALPFAVRVIAPAVRRAETDFGVLADQLGLTGVARLRLLILPRSRSALGFAAGLSAALAMGDLGVVVLFADPEWATLPLQIYRLMGAYQMQAASGAGVVLLALSLGLFWIFDQRGRRDVDA</sequence>
<dbReference type="GO" id="GO:0055085">
    <property type="term" value="P:transmembrane transport"/>
    <property type="evidence" value="ECO:0007669"/>
    <property type="project" value="InterPro"/>
</dbReference>
<comment type="similarity">
    <text evidence="8">Belongs to the binding-protein-dependent transport system permease family.</text>
</comment>
<evidence type="ECO:0000256" key="8">
    <source>
        <dbReference type="RuleBase" id="RU363032"/>
    </source>
</evidence>
<dbReference type="Proteomes" id="UP000248012">
    <property type="component" value="Unassembled WGS sequence"/>
</dbReference>
<feature type="transmembrane region" description="Helical" evidence="8">
    <location>
        <begin position="449"/>
        <end position="472"/>
    </location>
</feature>
<evidence type="ECO:0000259" key="9">
    <source>
        <dbReference type="PROSITE" id="PS50928"/>
    </source>
</evidence>
<feature type="transmembrane region" description="Helical" evidence="8">
    <location>
        <begin position="191"/>
        <end position="217"/>
    </location>
</feature>
<feature type="transmembrane region" description="Helical" evidence="8">
    <location>
        <begin position="12"/>
        <end position="38"/>
    </location>
</feature>
<feature type="transmembrane region" description="Helical" evidence="8">
    <location>
        <begin position="88"/>
        <end position="113"/>
    </location>
</feature>
<dbReference type="RefSeq" id="WP_110795819.1">
    <property type="nucleotide sequence ID" value="NZ_KZ826484.1"/>
</dbReference>
<dbReference type="PANTHER" id="PTHR43357:SF4">
    <property type="entry name" value="INNER MEMBRANE ABC TRANSPORTER PERMEASE PROTEIN YDCV"/>
    <property type="match status" value="1"/>
</dbReference>
<feature type="domain" description="ABC transmembrane type-1" evidence="9">
    <location>
        <begin position="330"/>
        <end position="513"/>
    </location>
</feature>
<organism evidence="10 11">
    <name type="scientific">Litorivita pollutaquae</name>
    <dbReference type="NCBI Taxonomy" id="2200892"/>
    <lineage>
        <taxon>Bacteria</taxon>
        <taxon>Pseudomonadati</taxon>
        <taxon>Pseudomonadota</taxon>
        <taxon>Alphaproteobacteria</taxon>
        <taxon>Rhodobacterales</taxon>
        <taxon>Paracoccaceae</taxon>
        <taxon>Litorivita</taxon>
    </lineage>
</organism>
<dbReference type="EMBL" id="QFVT01000005">
    <property type="protein sequence ID" value="PYC47510.1"/>
    <property type="molecule type" value="Genomic_DNA"/>
</dbReference>
<feature type="transmembrane region" description="Helical" evidence="8">
    <location>
        <begin position="133"/>
        <end position="156"/>
    </location>
</feature>
<name>A0A2V4NCN0_9RHOB</name>
<dbReference type="InterPro" id="IPR000515">
    <property type="entry name" value="MetI-like"/>
</dbReference>
<feature type="transmembrane region" description="Helical" evidence="8">
    <location>
        <begin position="329"/>
        <end position="350"/>
    </location>
</feature>
<dbReference type="PROSITE" id="PS50928">
    <property type="entry name" value="ABC_TM1"/>
    <property type="match status" value="2"/>
</dbReference>
<dbReference type="InterPro" id="IPR035906">
    <property type="entry name" value="MetI-like_sf"/>
</dbReference>
<feature type="transmembrane region" description="Helical" evidence="8">
    <location>
        <begin position="237"/>
        <end position="261"/>
    </location>
</feature>
<comment type="caution">
    <text evidence="10">The sequence shown here is derived from an EMBL/GenBank/DDBJ whole genome shotgun (WGS) entry which is preliminary data.</text>
</comment>
<keyword evidence="6 8" id="KW-1133">Transmembrane helix</keyword>
<accession>A0A2V4NCN0</accession>
<keyword evidence="3" id="KW-1003">Cell membrane</keyword>
<dbReference type="CDD" id="cd06261">
    <property type="entry name" value="TM_PBP2"/>
    <property type="match status" value="2"/>
</dbReference>
<feature type="transmembrane region" description="Helical" evidence="8">
    <location>
        <begin position="362"/>
        <end position="386"/>
    </location>
</feature>
<dbReference type="Gene3D" id="1.10.3720.10">
    <property type="entry name" value="MetI-like"/>
    <property type="match status" value="2"/>
</dbReference>
<protein>
    <submittedName>
        <fullName evidence="10">Thiamine/thiamine pyrophosphate ABC transporter permease ThiP</fullName>
    </submittedName>
</protein>
<proteinExistence type="inferred from homology"/>
<evidence type="ECO:0000256" key="5">
    <source>
        <dbReference type="ARBA" id="ARBA00022692"/>
    </source>
</evidence>
<evidence type="ECO:0000313" key="10">
    <source>
        <dbReference type="EMBL" id="PYC47510.1"/>
    </source>
</evidence>
<keyword evidence="7 8" id="KW-0472">Membrane</keyword>
<dbReference type="SUPFAM" id="SSF161098">
    <property type="entry name" value="MetI-like"/>
    <property type="match status" value="2"/>
</dbReference>
<dbReference type="OrthoDB" id="7066776at2"/>
<gene>
    <name evidence="10" type="ORF">DI396_08630</name>
</gene>
<keyword evidence="5 8" id="KW-0812">Transmembrane</keyword>
<evidence type="ECO:0000256" key="7">
    <source>
        <dbReference type="ARBA" id="ARBA00023136"/>
    </source>
</evidence>
<keyword evidence="2 8" id="KW-0813">Transport</keyword>
<feature type="transmembrane region" description="Helical" evidence="8">
    <location>
        <begin position="392"/>
        <end position="413"/>
    </location>
</feature>
<keyword evidence="11" id="KW-1185">Reference proteome</keyword>
<evidence type="ECO:0000256" key="1">
    <source>
        <dbReference type="ARBA" id="ARBA00004429"/>
    </source>
</evidence>